<dbReference type="GO" id="GO:0005681">
    <property type="term" value="C:spliceosomal complex"/>
    <property type="evidence" value="ECO:0007669"/>
    <property type="project" value="TreeGrafter"/>
</dbReference>
<evidence type="ECO:0000313" key="8">
    <source>
        <dbReference type="Proteomes" id="UP000318582"/>
    </source>
</evidence>
<comment type="caution">
    <text evidence="7">The sequence shown here is derived from an EMBL/GenBank/DDBJ whole genome shotgun (WGS) entry which is preliminary data.</text>
</comment>
<comment type="subcellular location">
    <subcellularLocation>
        <location evidence="1">Nucleus</location>
    </subcellularLocation>
</comment>
<evidence type="ECO:0000256" key="5">
    <source>
        <dbReference type="SAM" id="MobiDB-lite"/>
    </source>
</evidence>
<dbReference type="Pfam" id="PF12656">
    <property type="entry name" value="G-patch_2"/>
    <property type="match status" value="1"/>
</dbReference>
<feature type="compositionally biased region" description="Acidic residues" evidence="5">
    <location>
        <begin position="39"/>
        <end position="48"/>
    </location>
</feature>
<reference evidence="7 8" key="1">
    <citation type="journal article" date="2019" name="Sci. Rep.">
        <title>Comparative genomics of chytrid fungi reveal insights into the obligate biotrophic and pathogenic lifestyle of Synchytrium endobioticum.</title>
        <authorList>
            <person name="van de Vossenberg B.T.L.H."/>
            <person name="Warris S."/>
            <person name="Nguyen H.D.T."/>
            <person name="van Gent-Pelzer M.P.E."/>
            <person name="Joly D.L."/>
            <person name="van de Geest H.C."/>
            <person name="Bonants P.J.M."/>
            <person name="Smith D.S."/>
            <person name="Levesque C.A."/>
            <person name="van der Lee T.A.J."/>
        </authorList>
    </citation>
    <scope>NUCLEOTIDE SEQUENCE [LARGE SCALE GENOMIC DNA]</scope>
    <source>
        <strain evidence="7 8">CBS 809.83</strain>
    </source>
</reference>
<comment type="similarity">
    <text evidence="3">Belongs to the MOS2 family.</text>
</comment>
<sequence>MSTTGWSSQAGSRQSTPGSQAFSRISLGNRRLQGAFNSFEDEGGEDDAGQQRTGMQDELVNEISGADFIGSRRPEVKASMVIPLIKKNQWRGIANGSGASSPGSEDMQIDVSTLSQSVTGSRPRSPENTPTATETVTEESHTTTVAAEGATAGGKQWGLQVMKKRKVVVMDDTTTTVTETTRTETVTVTDERPPEPMTVDDEALAAVLRDAAEEQEDGRPRISYLPILAENAVPGLEGLEDVVEKYRHDVNLRPDESTMDDYERVPIEEFGKALLRGMGWEQGRAVGKNPNGLTEPISLKSRPHLLGLGATPAPVLEVKQKKYIKPGEKRQADPLADVRSRPVSTDVPRTRREKGKTDIPPPPPPQDAVLRVGDKVTVTAGRHEGQSGVITEIEVRDSGTVAKVELSKTGEVARVWLEDLTPRRSSSTRESSSSRLAPSSSLSSPSSSSWLRPHIRVRIISKSLDRGRHYNQKGIIQDVFSADQCVVRLDSGHLVDAVRTKHVETIIPAATNTHVCVVQYEKDPNLVGHLGILKENHKEEERVVVQMEADLQYYTFTYDEVAEYVE</sequence>
<dbReference type="Proteomes" id="UP000318582">
    <property type="component" value="Unassembled WGS sequence"/>
</dbReference>
<feature type="compositionally biased region" description="Basic and acidic residues" evidence="5">
    <location>
        <begin position="325"/>
        <end position="340"/>
    </location>
</feature>
<feature type="region of interest" description="Disordered" evidence="5">
    <location>
        <begin position="322"/>
        <end position="369"/>
    </location>
</feature>
<dbReference type="PANTHER" id="PTHR15818">
    <property type="entry name" value="G PATCH AND KOW-CONTAINING"/>
    <property type="match status" value="1"/>
</dbReference>
<feature type="domain" description="G-patch" evidence="6">
    <location>
        <begin position="267"/>
        <end position="313"/>
    </location>
</feature>
<evidence type="ECO:0000256" key="1">
    <source>
        <dbReference type="ARBA" id="ARBA00004123"/>
    </source>
</evidence>
<name>A0A507EEP8_9FUNG</name>
<dbReference type="PROSITE" id="PS50174">
    <property type="entry name" value="G_PATCH"/>
    <property type="match status" value="1"/>
</dbReference>
<comment type="similarity">
    <text evidence="2">Belongs to the SPP2 family.</text>
</comment>
<accession>A0A507EEP8</accession>
<dbReference type="Gene3D" id="2.30.30.140">
    <property type="match status" value="1"/>
</dbReference>
<dbReference type="Pfam" id="PF00467">
    <property type="entry name" value="KOW"/>
    <property type="match status" value="1"/>
</dbReference>
<evidence type="ECO:0000256" key="3">
    <source>
        <dbReference type="ARBA" id="ARBA00010966"/>
    </source>
</evidence>
<feature type="region of interest" description="Disordered" evidence="5">
    <location>
        <begin position="113"/>
        <end position="144"/>
    </location>
</feature>
<feature type="region of interest" description="Disordered" evidence="5">
    <location>
        <begin position="422"/>
        <end position="449"/>
    </location>
</feature>
<dbReference type="Pfam" id="PF25088">
    <property type="entry name" value="GPKOW_C"/>
    <property type="match status" value="1"/>
</dbReference>
<dbReference type="InterPro" id="IPR005824">
    <property type="entry name" value="KOW"/>
</dbReference>
<dbReference type="AlphaFoldDB" id="A0A507EEP8"/>
<dbReference type="SMART" id="SM00739">
    <property type="entry name" value="KOW"/>
    <property type="match status" value="1"/>
</dbReference>
<evidence type="ECO:0000256" key="2">
    <source>
        <dbReference type="ARBA" id="ARBA00008576"/>
    </source>
</evidence>
<keyword evidence="8" id="KW-1185">Reference proteome</keyword>
<keyword evidence="4" id="KW-0539">Nucleus</keyword>
<organism evidence="7 8">
    <name type="scientific">Powellomyces hirtus</name>
    <dbReference type="NCBI Taxonomy" id="109895"/>
    <lineage>
        <taxon>Eukaryota</taxon>
        <taxon>Fungi</taxon>
        <taxon>Fungi incertae sedis</taxon>
        <taxon>Chytridiomycota</taxon>
        <taxon>Chytridiomycota incertae sedis</taxon>
        <taxon>Chytridiomycetes</taxon>
        <taxon>Spizellomycetales</taxon>
        <taxon>Powellomycetaceae</taxon>
        <taxon>Powellomyces</taxon>
    </lineage>
</organism>
<dbReference type="SMART" id="SM00443">
    <property type="entry name" value="G_patch"/>
    <property type="match status" value="1"/>
</dbReference>
<feature type="region of interest" description="Disordered" evidence="5">
    <location>
        <begin position="1"/>
        <end position="60"/>
    </location>
</feature>
<dbReference type="GO" id="GO:0003676">
    <property type="term" value="F:nucleic acid binding"/>
    <property type="evidence" value="ECO:0007669"/>
    <property type="project" value="InterPro"/>
</dbReference>
<feature type="compositionally biased region" description="Low complexity" evidence="5">
    <location>
        <begin position="423"/>
        <end position="449"/>
    </location>
</feature>
<gene>
    <name evidence="7" type="ORF">PhCBS80983_g00591</name>
</gene>
<dbReference type="InterPro" id="IPR026822">
    <property type="entry name" value="Spp2/MOS2_G-patch"/>
</dbReference>
<feature type="compositionally biased region" description="Polar residues" evidence="5">
    <location>
        <begin position="113"/>
        <end position="130"/>
    </location>
</feature>
<proteinExistence type="inferred from homology"/>
<evidence type="ECO:0000313" key="7">
    <source>
        <dbReference type="EMBL" id="TPX62304.1"/>
    </source>
</evidence>
<dbReference type="STRING" id="109895.A0A507EEP8"/>
<feature type="compositionally biased region" description="Polar residues" evidence="5">
    <location>
        <begin position="1"/>
        <end position="23"/>
    </location>
</feature>
<dbReference type="InterPro" id="IPR045166">
    <property type="entry name" value="Spp2-like"/>
</dbReference>
<dbReference type="EMBL" id="QEAQ01000003">
    <property type="protein sequence ID" value="TPX62304.1"/>
    <property type="molecule type" value="Genomic_DNA"/>
</dbReference>
<dbReference type="GO" id="GO:0000398">
    <property type="term" value="P:mRNA splicing, via spliceosome"/>
    <property type="evidence" value="ECO:0007669"/>
    <property type="project" value="InterPro"/>
</dbReference>
<dbReference type="InterPro" id="IPR000467">
    <property type="entry name" value="G_patch_dom"/>
</dbReference>
<dbReference type="PANTHER" id="PTHR15818:SF2">
    <property type="entry name" value="G-PATCH DOMAIN AND KOW MOTIFS-CONTAINING PROTEIN"/>
    <property type="match status" value="1"/>
</dbReference>
<protein>
    <recommendedName>
        <fullName evidence="6">G-patch domain-containing protein</fullName>
    </recommendedName>
</protein>
<evidence type="ECO:0000259" key="6">
    <source>
        <dbReference type="PROSITE" id="PS50174"/>
    </source>
</evidence>
<evidence type="ECO:0000256" key="4">
    <source>
        <dbReference type="ARBA" id="ARBA00023242"/>
    </source>
</evidence>